<feature type="domain" description="SUI1" evidence="1">
    <location>
        <begin position="53"/>
        <end position="118"/>
    </location>
</feature>
<dbReference type="Gene3D" id="3.30.780.10">
    <property type="entry name" value="SUI1-like domain"/>
    <property type="match status" value="1"/>
</dbReference>
<sequence>MGGLNFNHFKLEANFCDGIDEVCKQCKNLQSQCVCNIPLEVKNRDSYTLWINSQKRKGKDITLCGIFYEEKSTMQKVLKKIKKTLACGGSLKVYKKGYLLEFQGEHLEILKKLLKKEFFCFNK</sequence>
<proteinExistence type="predicted"/>
<dbReference type="RefSeq" id="WP_034552160.1">
    <property type="nucleotide sequence ID" value="NZ_JRPC02000020.1"/>
</dbReference>
<dbReference type="Pfam" id="PF01253">
    <property type="entry name" value="SUI1"/>
    <property type="match status" value="1"/>
</dbReference>
<reference evidence="2 3" key="1">
    <citation type="journal article" date="2014" name="Genome Announc.">
        <title>Draft genome sequences of eight enterohepatic helicobacter species isolated from both laboratory and wild rodents.</title>
        <authorList>
            <person name="Sheh A."/>
            <person name="Shen Z."/>
            <person name="Fox J.G."/>
        </authorList>
    </citation>
    <scope>NUCLEOTIDE SEQUENCE [LARGE SCALE GENOMIC DNA]</scope>
    <source>
        <strain evidence="2 3">MIT-03-7007</strain>
    </source>
</reference>
<gene>
    <name evidence="2" type="ORF">LS72_007860</name>
</gene>
<dbReference type="EMBL" id="JRPC02000020">
    <property type="protein sequence ID" value="TLE14937.1"/>
    <property type="molecule type" value="Genomic_DNA"/>
</dbReference>
<evidence type="ECO:0000259" key="1">
    <source>
        <dbReference type="PROSITE" id="PS50296"/>
    </source>
</evidence>
<keyword evidence="2" id="KW-0648">Protein biosynthesis</keyword>
<dbReference type="Proteomes" id="UP000029920">
    <property type="component" value="Unassembled WGS sequence"/>
</dbReference>
<organism evidence="2 3">
    <name type="scientific">Helicobacter apodemus</name>
    <dbReference type="NCBI Taxonomy" id="135569"/>
    <lineage>
        <taxon>Bacteria</taxon>
        <taxon>Pseudomonadati</taxon>
        <taxon>Campylobacterota</taxon>
        <taxon>Epsilonproteobacteria</taxon>
        <taxon>Campylobacterales</taxon>
        <taxon>Helicobacteraceae</taxon>
        <taxon>Helicobacter</taxon>
    </lineage>
</organism>
<evidence type="ECO:0000313" key="2">
    <source>
        <dbReference type="EMBL" id="TLE14937.1"/>
    </source>
</evidence>
<keyword evidence="2" id="KW-0396">Initiation factor</keyword>
<keyword evidence="3" id="KW-1185">Reference proteome</keyword>
<dbReference type="AlphaFoldDB" id="A0A4U8UCY2"/>
<dbReference type="PROSITE" id="PS50296">
    <property type="entry name" value="SUI1"/>
    <property type="match status" value="1"/>
</dbReference>
<name>A0A4U8UCY2_9HELI</name>
<comment type="caution">
    <text evidence="2">The sequence shown here is derived from an EMBL/GenBank/DDBJ whole genome shotgun (WGS) entry which is preliminary data.</text>
</comment>
<accession>A0A4U8UCY2</accession>
<evidence type="ECO:0000313" key="3">
    <source>
        <dbReference type="Proteomes" id="UP000029920"/>
    </source>
</evidence>
<dbReference type="InterPro" id="IPR001950">
    <property type="entry name" value="SUI1"/>
</dbReference>
<protein>
    <submittedName>
        <fullName evidence="2">Translation initiation factor</fullName>
    </submittedName>
</protein>
<dbReference type="SUPFAM" id="SSF55159">
    <property type="entry name" value="eIF1-like"/>
    <property type="match status" value="1"/>
</dbReference>
<dbReference type="GO" id="GO:0003743">
    <property type="term" value="F:translation initiation factor activity"/>
    <property type="evidence" value="ECO:0007669"/>
    <property type="project" value="UniProtKB-KW"/>
</dbReference>
<dbReference type="InterPro" id="IPR036877">
    <property type="entry name" value="SUI1_dom_sf"/>
</dbReference>